<organism evidence="19 21">
    <name type="scientific">Dinothrombium tinctorium</name>
    <dbReference type="NCBI Taxonomy" id="1965070"/>
    <lineage>
        <taxon>Eukaryota</taxon>
        <taxon>Metazoa</taxon>
        <taxon>Ecdysozoa</taxon>
        <taxon>Arthropoda</taxon>
        <taxon>Chelicerata</taxon>
        <taxon>Arachnida</taxon>
        <taxon>Acari</taxon>
        <taxon>Acariformes</taxon>
        <taxon>Trombidiformes</taxon>
        <taxon>Prostigmata</taxon>
        <taxon>Anystina</taxon>
        <taxon>Parasitengona</taxon>
        <taxon>Trombidioidea</taxon>
        <taxon>Trombidiidae</taxon>
        <taxon>Dinothrombium</taxon>
    </lineage>
</organism>
<dbReference type="PROSITE" id="PS50026">
    <property type="entry name" value="EGF_3"/>
    <property type="match status" value="1"/>
</dbReference>
<keyword evidence="10" id="KW-0325">Glycoprotein</keyword>
<reference evidence="19" key="2">
    <citation type="submission" date="2018-11" db="EMBL/GenBank/DDBJ databases">
        <title>Trombidioid mite genomics.</title>
        <authorList>
            <person name="Dong X."/>
        </authorList>
    </citation>
    <scope>NUCLEOTIDE SEQUENCE</scope>
    <source>
        <strain evidence="19">UoL-WK</strain>
    </source>
</reference>
<feature type="transmembrane region" description="Helical" evidence="14">
    <location>
        <begin position="242"/>
        <end position="263"/>
    </location>
</feature>
<dbReference type="PANTHER" id="PTHR24052">
    <property type="entry name" value="DELTA-RELATED"/>
    <property type="match status" value="1"/>
</dbReference>
<dbReference type="STRING" id="1965070.A0A3S3NHA0"/>
<keyword evidence="5 15" id="KW-0732">Signal</keyword>
<dbReference type="PROSITE" id="PS00022">
    <property type="entry name" value="EGF_1"/>
    <property type="match status" value="3"/>
</dbReference>
<dbReference type="EMBL" id="NCKU01007352">
    <property type="protein sequence ID" value="RWS02696.1"/>
    <property type="molecule type" value="Genomic_DNA"/>
</dbReference>
<dbReference type="Gene3D" id="2.170.300.10">
    <property type="entry name" value="Tie2 ligand-binding domain superfamily"/>
    <property type="match status" value="1"/>
</dbReference>
<dbReference type="Pfam" id="PF23301">
    <property type="entry name" value="EGF_PEAR1L"/>
    <property type="match status" value="1"/>
</dbReference>
<dbReference type="PROSITE" id="PS51041">
    <property type="entry name" value="EMI"/>
    <property type="match status" value="1"/>
</dbReference>
<dbReference type="PRINTS" id="PR00011">
    <property type="entry name" value="EGFLAMININ"/>
</dbReference>
<keyword evidence="7 14" id="KW-1133">Transmembrane helix</keyword>
<evidence type="ECO:0000256" key="10">
    <source>
        <dbReference type="ARBA" id="ARBA00023180"/>
    </source>
</evidence>
<evidence type="ECO:0000256" key="1">
    <source>
        <dbReference type="ARBA" id="ARBA00004162"/>
    </source>
</evidence>
<dbReference type="InterPro" id="IPR000742">
    <property type="entry name" value="EGF"/>
</dbReference>
<feature type="domain" description="EMI" evidence="17">
    <location>
        <begin position="20"/>
        <end position="95"/>
    </location>
</feature>
<feature type="chain" id="PRO_5036094717" evidence="15">
    <location>
        <begin position="18"/>
        <end position="367"/>
    </location>
</feature>
<dbReference type="Pfam" id="PF00053">
    <property type="entry name" value="EGF_laminin"/>
    <property type="match status" value="1"/>
</dbReference>
<evidence type="ECO:0000259" key="17">
    <source>
        <dbReference type="PROSITE" id="PS51041"/>
    </source>
</evidence>
<evidence type="ECO:0000256" key="8">
    <source>
        <dbReference type="ARBA" id="ARBA00023136"/>
    </source>
</evidence>
<dbReference type="SMART" id="SM00180">
    <property type="entry name" value="EGF_Lam"/>
    <property type="match status" value="2"/>
</dbReference>
<feature type="signal peptide" evidence="15">
    <location>
        <begin position="1"/>
        <end position="17"/>
    </location>
</feature>
<dbReference type="SMART" id="SM00181">
    <property type="entry name" value="EGF"/>
    <property type="match status" value="3"/>
</dbReference>
<dbReference type="EMBL" id="NCKU01004902">
    <property type="protein sequence ID" value="RWS05285.1"/>
    <property type="molecule type" value="Genomic_DNA"/>
</dbReference>
<dbReference type="Pfam" id="PF07546">
    <property type="entry name" value="EMI"/>
    <property type="match status" value="1"/>
</dbReference>
<feature type="disulfide bond" evidence="12">
    <location>
        <begin position="200"/>
        <end position="209"/>
    </location>
</feature>
<dbReference type="InterPro" id="IPR002049">
    <property type="entry name" value="LE_dom"/>
</dbReference>
<feature type="domain" description="EGF-like" evidence="16">
    <location>
        <begin position="175"/>
        <end position="210"/>
    </location>
</feature>
<evidence type="ECO:0000256" key="5">
    <source>
        <dbReference type="ARBA" id="ARBA00022729"/>
    </source>
</evidence>
<comment type="similarity">
    <text evidence="11">Belongs to the MEGF family.</text>
</comment>
<accession>A0A3S3NHA0</accession>
<evidence type="ECO:0000256" key="6">
    <source>
        <dbReference type="ARBA" id="ARBA00022737"/>
    </source>
</evidence>
<evidence type="ECO:0000256" key="7">
    <source>
        <dbReference type="ARBA" id="ARBA00022989"/>
    </source>
</evidence>
<keyword evidence="3 12" id="KW-0245">EGF-like domain</keyword>
<evidence type="ECO:0000313" key="18">
    <source>
        <dbReference type="EMBL" id="RWR99663.1"/>
    </source>
</evidence>
<evidence type="ECO:0000259" key="16">
    <source>
        <dbReference type="PROSITE" id="PS50026"/>
    </source>
</evidence>
<keyword evidence="6" id="KW-0677">Repeat</keyword>
<evidence type="ECO:0000256" key="15">
    <source>
        <dbReference type="SAM" id="SignalP"/>
    </source>
</evidence>
<reference evidence="19 21" key="1">
    <citation type="journal article" date="2018" name="Gigascience">
        <title>Genomes of trombidid mites reveal novel predicted allergens and laterally-transferred genes associated with secondary metabolism.</title>
        <authorList>
            <person name="Dong X."/>
            <person name="Chaisiri K."/>
            <person name="Xia D."/>
            <person name="Armstrong S.D."/>
            <person name="Fang Y."/>
            <person name="Donnelly M.J."/>
            <person name="Kadowaki T."/>
            <person name="McGarry J.W."/>
            <person name="Darby A.C."/>
            <person name="Makepeace B.L."/>
        </authorList>
    </citation>
    <scope>NUCLEOTIDE SEQUENCE [LARGE SCALE GENOMIC DNA]</scope>
    <source>
        <strain evidence="19">UoL-WK</strain>
    </source>
</reference>
<evidence type="ECO:0000256" key="3">
    <source>
        <dbReference type="ARBA" id="ARBA00022536"/>
    </source>
</evidence>
<dbReference type="OrthoDB" id="18487at2759"/>
<feature type="region of interest" description="Disordered" evidence="13">
    <location>
        <begin position="341"/>
        <end position="367"/>
    </location>
</feature>
<dbReference type="InterPro" id="IPR011489">
    <property type="entry name" value="EMI_domain"/>
</dbReference>
<keyword evidence="4 14" id="KW-0812">Transmembrane</keyword>
<comment type="subcellular location">
    <subcellularLocation>
        <location evidence="1">Cell membrane</location>
        <topology evidence="1">Single-pass membrane protein</topology>
    </subcellularLocation>
</comment>
<evidence type="ECO:0000313" key="21">
    <source>
        <dbReference type="Proteomes" id="UP000285301"/>
    </source>
</evidence>
<evidence type="ECO:0000313" key="20">
    <source>
        <dbReference type="EMBL" id="RWS05285.1"/>
    </source>
</evidence>
<dbReference type="Proteomes" id="UP000285301">
    <property type="component" value="Unassembled WGS sequence"/>
</dbReference>
<evidence type="ECO:0000256" key="12">
    <source>
        <dbReference type="PROSITE-ProRule" id="PRU00076"/>
    </source>
</evidence>
<comment type="caution">
    <text evidence="12">Lacks conserved residue(s) required for the propagation of feature annotation.</text>
</comment>
<protein>
    <submittedName>
        <fullName evidence="19">Multiple epidermal growth factor-like domains protein 10</fullName>
    </submittedName>
</protein>
<dbReference type="PANTHER" id="PTHR24052:SF8">
    <property type="entry name" value="NIMROD A, ISOFORM E"/>
    <property type="match status" value="1"/>
</dbReference>
<dbReference type="GO" id="GO:0005886">
    <property type="term" value="C:plasma membrane"/>
    <property type="evidence" value="ECO:0007669"/>
    <property type="project" value="UniProtKB-SubCell"/>
</dbReference>
<keyword evidence="8 14" id="KW-0472">Membrane</keyword>
<dbReference type="InterPro" id="IPR052485">
    <property type="entry name" value="MEGF_diff_regulators"/>
</dbReference>
<evidence type="ECO:0000313" key="19">
    <source>
        <dbReference type="EMBL" id="RWS02696.1"/>
    </source>
</evidence>
<dbReference type="EMBL" id="NCKU01014101">
    <property type="protein sequence ID" value="RWR99663.1"/>
    <property type="molecule type" value="Genomic_DNA"/>
</dbReference>
<evidence type="ECO:0000256" key="2">
    <source>
        <dbReference type="ARBA" id="ARBA00022475"/>
    </source>
</evidence>
<dbReference type="InterPro" id="IPR057138">
    <property type="entry name" value="EGF_PEAR1L-like"/>
</dbReference>
<dbReference type="FunFam" id="2.170.300.10:FF:000041">
    <property type="entry name" value="Tyrosine protein kinase receptor tie-1, putative"/>
    <property type="match status" value="1"/>
</dbReference>
<sequence length="367" mass="41100">MKLQLLISLFVLKLTFALKAPNVCLKNEEYEEKVEVPTKEPYEVTKTSFCFKPPFICTEKRIEYKTVIKTETKVLNKTVQVCCEGYLRDGEFCVPKCSDDCINGNCTKPEKCECLAGWTGVSCNISCASDKWGAGCANECKCKNAFKCDAKTGECECQPGFVGLLCDQPCAHNKYGLNCNFTCDCLNGATCNLTTGECLCRSNYSGSRCEYHECPQNETCVAKGFDSEPTKVKIADKNTNNLVIIVVACLFFLVIVAAMLLLLQKCRNAKNSVELPNQYDNPMNNEQELNIMRDATLSGIANVKKNLNGMEPNDNNRKEYGTSFTKYSNFDQSIYQNIDELKQKENEKQNNPPPYDNPKSMATQNLD</sequence>
<dbReference type="AlphaFoldDB" id="A0A3S3NHA0"/>
<gene>
    <name evidence="19" type="ORF">B4U79_06097</name>
    <name evidence="20" type="ORF">B4U79_10570</name>
    <name evidence="18" type="ORF">B4U79_12191</name>
</gene>
<comment type="caution">
    <text evidence="19">The sequence shown here is derived from an EMBL/GenBank/DDBJ whole genome shotgun (WGS) entry which is preliminary data.</text>
</comment>
<keyword evidence="9 12" id="KW-1015">Disulfide bond</keyword>
<proteinExistence type="inferred from homology"/>
<evidence type="ECO:0000256" key="14">
    <source>
        <dbReference type="SAM" id="Phobius"/>
    </source>
</evidence>
<name>A0A3S3NHA0_9ACAR</name>
<evidence type="ECO:0000256" key="4">
    <source>
        <dbReference type="ARBA" id="ARBA00022692"/>
    </source>
</evidence>
<evidence type="ECO:0000256" key="13">
    <source>
        <dbReference type="SAM" id="MobiDB-lite"/>
    </source>
</evidence>
<keyword evidence="21" id="KW-1185">Reference proteome</keyword>
<keyword evidence="2" id="KW-1003">Cell membrane</keyword>
<evidence type="ECO:0000256" key="11">
    <source>
        <dbReference type="ARBA" id="ARBA00038377"/>
    </source>
</evidence>
<evidence type="ECO:0000256" key="9">
    <source>
        <dbReference type="ARBA" id="ARBA00023157"/>
    </source>
</evidence>
<dbReference type="CDD" id="cd00055">
    <property type="entry name" value="EGF_Lam"/>
    <property type="match status" value="2"/>
</dbReference>